<evidence type="ECO:0000259" key="1">
    <source>
        <dbReference type="PROSITE" id="PS51340"/>
    </source>
</evidence>
<accession>A0A3B0RU66</accession>
<evidence type="ECO:0000313" key="2">
    <source>
        <dbReference type="EMBL" id="VAV95727.1"/>
    </source>
</evidence>
<dbReference type="PANTHER" id="PTHR36930:SF1">
    <property type="entry name" value="MOSC DOMAIN-CONTAINING PROTEIN"/>
    <property type="match status" value="1"/>
</dbReference>
<organism evidence="2">
    <name type="scientific">hydrothermal vent metagenome</name>
    <dbReference type="NCBI Taxonomy" id="652676"/>
    <lineage>
        <taxon>unclassified sequences</taxon>
        <taxon>metagenomes</taxon>
        <taxon>ecological metagenomes</taxon>
    </lineage>
</organism>
<dbReference type="SUPFAM" id="SSF50800">
    <property type="entry name" value="PK beta-barrel domain-like"/>
    <property type="match status" value="1"/>
</dbReference>
<dbReference type="AlphaFoldDB" id="A0A3B0RU66"/>
<dbReference type="Pfam" id="PF03473">
    <property type="entry name" value="MOSC"/>
    <property type="match status" value="1"/>
</dbReference>
<dbReference type="GO" id="GO:0030170">
    <property type="term" value="F:pyridoxal phosphate binding"/>
    <property type="evidence" value="ECO:0007669"/>
    <property type="project" value="InterPro"/>
</dbReference>
<dbReference type="Gene3D" id="2.40.33.20">
    <property type="entry name" value="PK beta-barrel domain-like"/>
    <property type="match status" value="1"/>
</dbReference>
<dbReference type="PANTHER" id="PTHR36930">
    <property type="entry name" value="METAL-SULFUR CLUSTER BIOSYNTHESIS PROTEINS YUAD-RELATED"/>
    <property type="match status" value="1"/>
</dbReference>
<sequence length="201" mass="21808">MPALLPTDFTAKIIWLGRVTDRETSLRSEPLQQVHASFAGVAGEDHGGLTRASCSRVVAQYPKGTEIRNVRQFSVVSAEELAIIAAEMGVQALDPAWIGASLVLEGIPDFSHLPPSSRLQNSDGTTLVIDMQNRPCNLPAPVIEQDAPGHGRAFKPAAKGRRGVTAWVEREGPLQLGDELRLHIPDQRVWQHLQDNLSTAG</sequence>
<proteinExistence type="predicted"/>
<dbReference type="GO" id="GO:0003824">
    <property type="term" value="F:catalytic activity"/>
    <property type="evidence" value="ECO:0007669"/>
    <property type="project" value="InterPro"/>
</dbReference>
<name>A0A3B0RU66_9ZZZZ</name>
<protein>
    <submittedName>
        <fullName evidence="2">MOSC domain protein</fullName>
    </submittedName>
</protein>
<dbReference type="InterPro" id="IPR011037">
    <property type="entry name" value="Pyrv_Knase-like_insert_dom_sf"/>
</dbReference>
<feature type="domain" description="MOSC" evidence="1">
    <location>
        <begin position="24"/>
        <end position="183"/>
    </location>
</feature>
<gene>
    <name evidence="2" type="ORF">MNBD_ALPHA07-2311</name>
</gene>
<dbReference type="InterPro" id="IPR005302">
    <property type="entry name" value="MoCF_Sase_C"/>
</dbReference>
<dbReference type="PROSITE" id="PS51340">
    <property type="entry name" value="MOSC"/>
    <property type="match status" value="1"/>
</dbReference>
<dbReference type="GO" id="GO:0030151">
    <property type="term" value="F:molybdenum ion binding"/>
    <property type="evidence" value="ECO:0007669"/>
    <property type="project" value="InterPro"/>
</dbReference>
<dbReference type="InterPro" id="IPR052716">
    <property type="entry name" value="MOSC_domain"/>
</dbReference>
<reference evidence="2" key="1">
    <citation type="submission" date="2018-06" db="EMBL/GenBank/DDBJ databases">
        <authorList>
            <person name="Zhirakovskaya E."/>
        </authorList>
    </citation>
    <scope>NUCLEOTIDE SEQUENCE</scope>
</reference>
<dbReference type="EMBL" id="UOEG01000138">
    <property type="protein sequence ID" value="VAV95727.1"/>
    <property type="molecule type" value="Genomic_DNA"/>
</dbReference>